<feature type="transmembrane region" description="Helical" evidence="6">
    <location>
        <begin position="304"/>
        <end position="337"/>
    </location>
</feature>
<comment type="caution">
    <text evidence="8">The sequence shown here is derived from an EMBL/GenBank/DDBJ whole genome shotgun (WGS) entry which is preliminary data.</text>
</comment>
<dbReference type="PROSITE" id="PS50850">
    <property type="entry name" value="MFS"/>
    <property type="match status" value="1"/>
</dbReference>
<keyword evidence="3 6" id="KW-0812">Transmembrane</keyword>
<dbReference type="InterPro" id="IPR036259">
    <property type="entry name" value="MFS_trans_sf"/>
</dbReference>
<dbReference type="GO" id="GO:0022857">
    <property type="term" value="F:transmembrane transporter activity"/>
    <property type="evidence" value="ECO:0007669"/>
    <property type="project" value="InterPro"/>
</dbReference>
<reference evidence="8 9" key="1">
    <citation type="submission" date="2014-01" db="EMBL/GenBank/DDBJ databases">
        <title>Genome sequence determination for a cystic fibrosis isolate, Inquilinus limosus.</title>
        <authorList>
            <person name="Pino M."/>
            <person name="Di Conza J."/>
            <person name="Gutkind G."/>
        </authorList>
    </citation>
    <scope>NUCLEOTIDE SEQUENCE [LARGE SCALE GENOMIC DNA]</scope>
    <source>
        <strain evidence="8 9">MP06</strain>
    </source>
</reference>
<dbReference type="GO" id="GO:0005886">
    <property type="term" value="C:plasma membrane"/>
    <property type="evidence" value="ECO:0007669"/>
    <property type="project" value="UniProtKB-SubCell"/>
</dbReference>
<feature type="transmembrane region" description="Helical" evidence="6">
    <location>
        <begin position="357"/>
        <end position="380"/>
    </location>
</feature>
<dbReference type="CDD" id="cd17319">
    <property type="entry name" value="MFS_ExuT_GudP_like"/>
    <property type="match status" value="1"/>
</dbReference>
<dbReference type="EMBL" id="JANX01000234">
    <property type="protein sequence ID" value="KGM33013.1"/>
    <property type="molecule type" value="Genomic_DNA"/>
</dbReference>
<feature type="transmembrane region" description="Helical" evidence="6">
    <location>
        <begin position="392"/>
        <end position="409"/>
    </location>
</feature>
<dbReference type="Gene3D" id="1.20.1250.20">
    <property type="entry name" value="MFS general substrate transporter like domains"/>
    <property type="match status" value="2"/>
</dbReference>
<dbReference type="Pfam" id="PF07690">
    <property type="entry name" value="MFS_1"/>
    <property type="match status" value="1"/>
</dbReference>
<organism evidence="8 9">
    <name type="scientific">Inquilinus limosus MP06</name>
    <dbReference type="NCBI Taxonomy" id="1398085"/>
    <lineage>
        <taxon>Bacteria</taxon>
        <taxon>Pseudomonadati</taxon>
        <taxon>Pseudomonadota</taxon>
        <taxon>Alphaproteobacteria</taxon>
        <taxon>Rhodospirillales</taxon>
        <taxon>Rhodospirillaceae</taxon>
        <taxon>Inquilinus</taxon>
    </lineage>
</organism>
<feature type="transmembrane region" description="Helical" evidence="6">
    <location>
        <begin position="265"/>
        <end position="284"/>
    </location>
</feature>
<dbReference type="AlphaFoldDB" id="A0A0A0D5A5"/>
<evidence type="ECO:0000256" key="1">
    <source>
        <dbReference type="ARBA" id="ARBA00004651"/>
    </source>
</evidence>
<accession>A0A0A0D5A5</accession>
<dbReference type="InterPro" id="IPR020846">
    <property type="entry name" value="MFS_dom"/>
</dbReference>
<dbReference type="Proteomes" id="UP000029995">
    <property type="component" value="Unassembled WGS sequence"/>
</dbReference>
<gene>
    <name evidence="8" type="ORF">P409_18115</name>
</gene>
<evidence type="ECO:0000256" key="2">
    <source>
        <dbReference type="ARBA" id="ARBA00022475"/>
    </source>
</evidence>
<evidence type="ECO:0000256" key="4">
    <source>
        <dbReference type="ARBA" id="ARBA00022989"/>
    </source>
</evidence>
<dbReference type="SUPFAM" id="SSF103473">
    <property type="entry name" value="MFS general substrate transporter"/>
    <property type="match status" value="1"/>
</dbReference>
<keyword evidence="4 6" id="KW-1133">Transmembrane helix</keyword>
<dbReference type="PIRSF" id="PIRSF002808">
    <property type="entry name" value="Hexose_phosphate_transp"/>
    <property type="match status" value="1"/>
</dbReference>
<keyword evidence="2" id="KW-1003">Cell membrane</keyword>
<dbReference type="InterPro" id="IPR011701">
    <property type="entry name" value="MFS"/>
</dbReference>
<evidence type="ECO:0000313" key="8">
    <source>
        <dbReference type="EMBL" id="KGM33013.1"/>
    </source>
</evidence>
<evidence type="ECO:0000256" key="3">
    <source>
        <dbReference type="ARBA" id="ARBA00022692"/>
    </source>
</evidence>
<dbReference type="InterPro" id="IPR050382">
    <property type="entry name" value="MFS_Na/Anion_cotransporter"/>
</dbReference>
<dbReference type="InterPro" id="IPR000849">
    <property type="entry name" value="Sugar_P_transporter"/>
</dbReference>
<dbReference type="PANTHER" id="PTHR11662">
    <property type="entry name" value="SOLUTE CARRIER FAMILY 17"/>
    <property type="match status" value="1"/>
</dbReference>
<feature type="domain" description="Major facilitator superfamily (MFS) profile" evidence="7">
    <location>
        <begin position="13"/>
        <end position="414"/>
    </location>
</feature>
<evidence type="ECO:0000259" key="7">
    <source>
        <dbReference type="PROSITE" id="PS50850"/>
    </source>
</evidence>
<feature type="transmembrane region" description="Helical" evidence="6">
    <location>
        <begin position="223"/>
        <end position="245"/>
    </location>
</feature>
<keyword evidence="5 6" id="KW-0472">Membrane</keyword>
<feature type="transmembrane region" description="Helical" evidence="6">
    <location>
        <begin position="82"/>
        <end position="104"/>
    </location>
</feature>
<name>A0A0A0D5A5_9PROT</name>
<dbReference type="RefSeq" id="WP_034840761.1">
    <property type="nucleotide sequence ID" value="NZ_JANX01000234.1"/>
</dbReference>
<evidence type="ECO:0000256" key="5">
    <source>
        <dbReference type="ARBA" id="ARBA00023136"/>
    </source>
</evidence>
<protein>
    <submittedName>
        <fullName evidence="8">MFS transporter</fullName>
    </submittedName>
</protein>
<dbReference type="OrthoDB" id="9771451at2"/>
<evidence type="ECO:0000313" key="9">
    <source>
        <dbReference type="Proteomes" id="UP000029995"/>
    </source>
</evidence>
<sequence length="436" mass="46912">MIFRAFKGATGRVFILLCLMYFIMYVDRVNLSIAAPLIKGELGLSNTELGLALGAFGYCYALFQIISGYLGDRIGARRMLSISGLFWAAGTVAAAFAGGLWTLIAARLVVGIGEAGTIPTATGAIGRWVPKARRGFAQGFTHTSARFAAAVTPPVVVAMIPLLGWRGAFIVLGVVSFLWVAVWWNYFRDDPADHEDVTREELAELPVHDREVGSRAEVPWRRLIPRVAPVTLAFFCHAWTLWLYLSWLPSFFVGEYGFDLKDSAVLSSLIFIAGMVGDTVGGLVTDRIYQRTGDVNRARRNTMLLGFTCSLVCLSGVLFIHSQTLIAGCLALGLFFLEMTEAPIWAVPLDIAPRFAGIASGFVSTAAGVAALVSPVAFGAILDATGSYRPPFLVSIALLGLGIVLAFFVRPDRPVEAADRPAGTAHPHPAALRTSP</sequence>
<proteinExistence type="predicted"/>
<feature type="transmembrane region" description="Helical" evidence="6">
    <location>
        <begin position="163"/>
        <end position="184"/>
    </location>
</feature>
<evidence type="ECO:0000256" key="6">
    <source>
        <dbReference type="SAM" id="Phobius"/>
    </source>
</evidence>
<dbReference type="PANTHER" id="PTHR11662:SF399">
    <property type="entry name" value="FI19708P1-RELATED"/>
    <property type="match status" value="1"/>
</dbReference>
<feature type="transmembrane region" description="Helical" evidence="6">
    <location>
        <begin position="50"/>
        <end position="70"/>
    </location>
</feature>
<comment type="subcellular location">
    <subcellularLocation>
        <location evidence="1">Cell membrane</location>
        <topology evidence="1">Multi-pass membrane protein</topology>
    </subcellularLocation>
</comment>